<evidence type="ECO:0000256" key="1">
    <source>
        <dbReference type="SAM" id="MobiDB-lite"/>
    </source>
</evidence>
<protein>
    <submittedName>
        <fullName evidence="2">Uncharacterized protein</fullName>
    </submittedName>
</protein>
<sequence>MKKPYWQSYWYRVRVRLDDEQWAGWQGLGGPEFSQVSNVALRDSSLEAWATAFLEEARSELDDLRGDLLLECFDEPTPGAGAEPVHSAQVTLRRP</sequence>
<organism evidence="2">
    <name type="scientific">Streptomyces sp. NBC_00093</name>
    <dbReference type="NCBI Taxonomy" id="2975649"/>
    <lineage>
        <taxon>Bacteria</taxon>
        <taxon>Bacillati</taxon>
        <taxon>Actinomycetota</taxon>
        <taxon>Actinomycetes</taxon>
        <taxon>Kitasatosporales</taxon>
        <taxon>Streptomycetaceae</taxon>
        <taxon>Streptomyces</taxon>
    </lineage>
</organism>
<proteinExistence type="predicted"/>
<evidence type="ECO:0000313" key="2">
    <source>
        <dbReference type="EMBL" id="WTT20306.1"/>
    </source>
</evidence>
<dbReference type="AlphaFoldDB" id="A0AAU2A8L2"/>
<name>A0AAU2A8L2_9ACTN</name>
<feature type="region of interest" description="Disordered" evidence="1">
    <location>
        <begin position="75"/>
        <end position="95"/>
    </location>
</feature>
<dbReference type="EMBL" id="CP108222">
    <property type="protein sequence ID" value="WTT20306.1"/>
    <property type="molecule type" value="Genomic_DNA"/>
</dbReference>
<reference evidence="2" key="1">
    <citation type="submission" date="2022-10" db="EMBL/GenBank/DDBJ databases">
        <title>The complete genomes of actinobacterial strains from the NBC collection.</title>
        <authorList>
            <person name="Joergensen T.S."/>
            <person name="Alvarez Arevalo M."/>
            <person name="Sterndorff E.B."/>
            <person name="Faurdal D."/>
            <person name="Vuksanovic O."/>
            <person name="Mourched A.-S."/>
            <person name="Charusanti P."/>
            <person name="Shaw S."/>
            <person name="Blin K."/>
            <person name="Weber T."/>
        </authorList>
    </citation>
    <scope>NUCLEOTIDE SEQUENCE</scope>
    <source>
        <strain evidence="2">NBC_00093</strain>
    </source>
</reference>
<gene>
    <name evidence="2" type="ORF">OHA22_34645</name>
</gene>
<accession>A0AAU2A8L2</accession>